<keyword evidence="2 5" id="KW-0540">Nuclease</keyword>
<reference evidence="8" key="1">
    <citation type="journal article" date="2019" name="Int. J. Syst. Evol. Microbiol.">
        <title>The Global Catalogue of Microorganisms (GCM) 10K type strain sequencing project: providing services to taxonomists for standard genome sequencing and annotation.</title>
        <authorList>
            <consortium name="The Broad Institute Genomics Platform"/>
            <consortium name="The Broad Institute Genome Sequencing Center for Infectious Disease"/>
            <person name="Wu L."/>
            <person name="Ma J."/>
        </authorList>
    </citation>
    <scope>NUCLEOTIDE SEQUENCE [LARGE SCALE GENOMIC DNA]</scope>
    <source>
        <strain evidence="8">KCTC 12847</strain>
    </source>
</reference>
<keyword evidence="5" id="KW-0460">Magnesium</keyword>
<dbReference type="InterPro" id="IPR029060">
    <property type="entry name" value="PIN-like_dom_sf"/>
</dbReference>
<keyword evidence="3 5" id="KW-0479">Metal-binding</keyword>
<keyword evidence="5" id="KW-0800">Toxin</keyword>
<organism evidence="7 8">
    <name type="scientific">Modicisalibacter luteus</name>
    <dbReference type="NCBI Taxonomy" id="453962"/>
    <lineage>
        <taxon>Bacteria</taxon>
        <taxon>Pseudomonadati</taxon>
        <taxon>Pseudomonadota</taxon>
        <taxon>Gammaproteobacteria</taxon>
        <taxon>Oceanospirillales</taxon>
        <taxon>Halomonadaceae</taxon>
        <taxon>Modicisalibacter</taxon>
    </lineage>
</organism>
<protein>
    <recommendedName>
        <fullName evidence="5">Ribonuclease VapC</fullName>
        <shortName evidence="5">RNase VapC</shortName>
        <ecNumber evidence="5">3.1.-.-</ecNumber>
    </recommendedName>
    <alternativeName>
        <fullName evidence="5">Toxin VapC</fullName>
    </alternativeName>
</protein>
<evidence type="ECO:0000256" key="3">
    <source>
        <dbReference type="ARBA" id="ARBA00022723"/>
    </source>
</evidence>
<feature type="binding site" evidence="5">
    <location>
        <position position="5"/>
    </location>
    <ligand>
        <name>Mg(2+)</name>
        <dbReference type="ChEBI" id="CHEBI:18420"/>
    </ligand>
</feature>
<dbReference type="CDD" id="cd09872">
    <property type="entry name" value="PIN_Sll0205-like"/>
    <property type="match status" value="1"/>
</dbReference>
<comment type="cofactor">
    <cofactor evidence="5">
        <name>Mg(2+)</name>
        <dbReference type="ChEBI" id="CHEBI:18420"/>
    </cofactor>
</comment>
<evidence type="ECO:0000256" key="1">
    <source>
        <dbReference type="ARBA" id="ARBA00022649"/>
    </source>
</evidence>
<evidence type="ECO:0000256" key="5">
    <source>
        <dbReference type="HAMAP-Rule" id="MF_00265"/>
    </source>
</evidence>
<comment type="caution">
    <text evidence="7">The sequence shown here is derived from an EMBL/GenBank/DDBJ whole genome shotgun (WGS) entry which is preliminary data.</text>
</comment>
<dbReference type="InterPro" id="IPR041705">
    <property type="entry name" value="PIN_Sll0205"/>
</dbReference>
<evidence type="ECO:0000256" key="2">
    <source>
        <dbReference type="ARBA" id="ARBA00022722"/>
    </source>
</evidence>
<dbReference type="InterPro" id="IPR022907">
    <property type="entry name" value="VapC_family"/>
</dbReference>
<sequence length="133" mass="14907">MIVLDTHALLWWVNGDSQLSQSALETIEHELLADDGEILISAISAWEIALLVEKERLTLSMAIDDWLDTVEEIEGVRIVAVDAATAVESTRLPGEFHKDPADRMIVALARHHNAELITADEKITAYRHVKTIW</sequence>
<dbReference type="EC" id="3.1.-.-" evidence="5"/>
<dbReference type="InterPro" id="IPR002716">
    <property type="entry name" value="PIN_dom"/>
</dbReference>
<keyword evidence="4 5" id="KW-0378">Hydrolase</keyword>
<dbReference type="PANTHER" id="PTHR36173">
    <property type="entry name" value="RIBONUCLEASE VAPC16-RELATED"/>
    <property type="match status" value="1"/>
</dbReference>
<dbReference type="Gene3D" id="3.40.50.1010">
    <property type="entry name" value="5'-nuclease"/>
    <property type="match status" value="1"/>
</dbReference>
<keyword evidence="8" id="KW-1185">Reference proteome</keyword>
<evidence type="ECO:0000259" key="6">
    <source>
        <dbReference type="Pfam" id="PF01850"/>
    </source>
</evidence>
<dbReference type="InterPro" id="IPR052919">
    <property type="entry name" value="TA_system_RNase"/>
</dbReference>
<evidence type="ECO:0000313" key="7">
    <source>
        <dbReference type="EMBL" id="MFC3290568.1"/>
    </source>
</evidence>
<keyword evidence="1 5" id="KW-1277">Toxin-antitoxin system</keyword>
<dbReference type="EMBL" id="JBHRUH010000002">
    <property type="protein sequence ID" value="MFC3290568.1"/>
    <property type="molecule type" value="Genomic_DNA"/>
</dbReference>
<comment type="function">
    <text evidence="5">Toxic component of a toxin-antitoxin (TA) system. An RNase.</text>
</comment>
<evidence type="ECO:0000313" key="8">
    <source>
        <dbReference type="Proteomes" id="UP001595640"/>
    </source>
</evidence>
<dbReference type="Proteomes" id="UP001595640">
    <property type="component" value="Unassembled WGS sequence"/>
</dbReference>
<gene>
    <name evidence="5" type="primary">vapC</name>
    <name evidence="7" type="ORF">ACFOEI_00605</name>
</gene>
<accession>A0ABV7LX06</accession>
<feature type="binding site" evidence="5">
    <location>
        <position position="102"/>
    </location>
    <ligand>
        <name>Mg(2+)</name>
        <dbReference type="ChEBI" id="CHEBI:18420"/>
    </ligand>
</feature>
<dbReference type="Pfam" id="PF01850">
    <property type="entry name" value="PIN"/>
    <property type="match status" value="1"/>
</dbReference>
<proteinExistence type="inferred from homology"/>
<feature type="domain" description="PIN" evidence="6">
    <location>
        <begin position="2"/>
        <end position="126"/>
    </location>
</feature>
<evidence type="ECO:0000256" key="4">
    <source>
        <dbReference type="ARBA" id="ARBA00022801"/>
    </source>
</evidence>
<dbReference type="RefSeq" id="WP_019020388.1">
    <property type="nucleotide sequence ID" value="NZ_BMXD01000016.1"/>
</dbReference>
<dbReference type="SUPFAM" id="SSF88723">
    <property type="entry name" value="PIN domain-like"/>
    <property type="match status" value="1"/>
</dbReference>
<comment type="similarity">
    <text evidence="5">Belongs to the PINc/VapC protein family.</text>
</comment>
<dbReference type="PANTHER" id="PTHR36173:SF1">
    <property type="entry name" value="RIBONUCLEASE VAPC22"/>
    <property type="match status" value="1"/>
</dbReference>
<name>A0ABV7LX06_9GAMM</name>
<dbReference type="HAMAP" id="MF_00265">
    <property type="entry name" value="VapC_Nob1"/>
    <property type="match status" value="1"/>
</dbReference>